<dbReference type="InterPro" id="IPR038766">
    <property type="entry name" value="Membrane_comp_ABC_pdt"/>
</dbReference>
<evidence type="ECO:0000256" key="3">
    <source>
        <dbReference type="ARBA" id="ARBA00022692"/>
    </source>
</evidence>
<keyword evidence="10" id="KW-1185">Reference proteome</keyword>
<comment type="caution">
    <text evidence="9">The sequence shown here is derived from an EMBL/GenBank/DDBJ whole genome shotgun (WGS) entry which is preliminary data.</text>
</comment>
<protein>
    <submittedName>
        <fullName evidence="9">FtsX-like permease family protein</fullName>
    </submittedName>
</protein>
<evidence type="ECO:0000256" key="1">
    <source>
        <dbReference type="ARBA" id="ARBA00004651"/>
    </source>
</evidence>
<feature type="transmembrane region" description="Helical" evidence="6">
    <location>
        <begin position="727"/>
        <end position="747"/>
    </location>
</feature>
<feature type="domain" description="ABC3 transporter permease C-terminal" evidence="7">
    <location>
        <begin position="731"/>
        <end position="842"/>
    </location>
</feature>
<feature type="transmembrane region" description="Helical" evidence="6">
    <location>
        <begin position="779"/>
        <end position="803"/>
    </location>
</feature>
<dbReference type="Pfam" id="PF02687">
    <property type="entry name" value="FtsX"/>
    <property type="match status" value="2"/>
</dbReference>
<keyword evidence="5 6" id="KW-0472">Membrane</keyword>
<evidence type="ECO:0000313" key="9">
    <source>
        <dbReference type="EMBL" id="MEO3714827.1"/>
    </source>
</evidence>
<feature type="transmembrane region" description="Helical" evidence="6">
    <location>
        <begin position="41"/>
        <end position="61"/>
    </location>
</feature>
<evidence type="ECO:0000259" key="7">
    <source>
        <dbReference type="Pfam" id="PF02687"/>
    </source>
</evidence>
<feature type="transmembrane region" description="Helical" evidence="6">
    <location>
        <begin position="441"/>
        <end position="462"/>
    </location>
</feature>
<gene>
    <name evidence="9" type="ORF">ABDJ40_18820</name>
</gene>
<name>A0ABV0GIG6_9BURK</name>
<feature type="transmembrane region" description="Helical" evidence="6">
    <location>
        <begin position="414"/>
        <end position="435"/>
    </location>
</feature>
<accession>A0ABV0GIG6</accession>
<comment type="subcellular location">
    <subcellularLocation>
        <location evidence="1">Cell membrane</location>
        <topology evidence="1">Multi-pass membrane protein</topology>
    </subcellularLocation>
</comment>
<feature type="transmembrane region" description="Helical" evidence="6">
    <location>
        <begin position="328"/>
        <end position="349"/>
    </location>
</feature>
<dbReference type="RefSeq" id="WP_347611911.1">
    <property type="nucleotide sequence ID" value="NZ_JBDPZC010000009.1"/>
</dbReference>
<evidence type="ECO:0000259" key="8">
    <source>
        <dbReference type="Pfam" id="PF12704"/>
    </source>
</evidence>
<evidence type="ECO:0000256" key="5">
    <source>
        <dbReference type="ARBA" id="ARBA00023136"/>
    </source>
</evidence>
<evidence type="ECO:0000256" key="4">
    <source>
        <dbReference type="ARBA" id="ARBA00022989"/>
    </source>
</evidence>
<dbReference type="PANTHER" id="PTHR30287">
    <property type="entry name" value="MEMBRANE COMPONENT OF PREDICTED ABC SUPERFAMILY METABOLITE UPTAKE TRANSPORTER"/>
    <property type="match status" value="1"/>
</dbReference>
<evidence type="ECO:0000256" key="2">
    <source>
        <dbReference type="ARBA" id="ARBA00022475"/>
    </source>
</evidence>
<reference evidence="9 10" key="1">
    <citation type="submission" date="2024-05" db="EMBL/GenBank/DDBJ databases">
        <title>Roseateles sp. 2.12 16S ribosomal RNA gene Genome sequencing and assembly.</title>
        <authorList>
            <person name="Woo H."/>
        </authorList>
    </citation>
    <scope>NUCLEOTIDE SEQUENCE [LARGE SCALE GENOMIC DNA]</scope>
    <source>
        <strain evidence="9 10">2.12</strain>
    </source>
</reference>
<dbReference type="EMBL" id="JBDPZC010000009">
    <property type="protein sequence ID" value="MEO3714827.1"/>
    <property type="molecule type" value="Genomic_DNA"/>
</dbReference>
<dbReference type="PANTHER" id="PTHR30287:SF1">
    <property type="entry name" value="INNER MEMBRANE PROTEIN"/>
    <property type="match status" value="1"/>
</dbReference>
<feature type="transmembrane region" description="Helical" evidence="6">
    <location>
        <begin position="490"/>
        <end position="512"/>
    </location>
</feature>
<keyword evidence="3 6" id="KW-0812">Transmembrane</keyword>
<feature type="transmembrane region" description="Helical" evidence="6">
    <location>
        <begin position="278"/>
        <end position="298"/>
    </location>
</feature>
<keyword evidence="2" id="KW-1003">Cell membrane</keyword>
<feature type="transmembrane region" description="Helical" evidence="6">
    <location>
        <begin position="815"/>
        <end position="836"/>
    </location>
</feature>
<proteinExistence type="predicted"/>
<keyword evidence="4 6" id="KW-1133">Transmembrane helix</keyword>
<feature type="transmembrane region" description="Helical" evidence="6">
    <location>
        <begin position="369"/>
        <end position="393"/>
    </location>
</feature>
<dbReference type="Pfam" id="PF12704">
    <property type="entry name" value="MacB_PCD"/>
    <property type="match status" value="1"/>
</dbReference>
<dbReference type="InterPro" id="IPR003838">
    <property type="entry name" value="ABC3_permease_C"/>
</dbReference>
<sequence length="854" mass="91670">MDSSTASERRPSAAPAERPRTPSIFLLAWRQLQRDWRAGELRMLSLALVLAVAAVTAVGFLSERMEAGLRRDASQLLGGDALVASDHPVAPELQALAQQMQLKRMHSVTFSSMARAEGGSTRLVTVKAVSASYPLRGQVLLTDGRRVGAPSPGEVWVDAPVLDALDLSSGGTLLLGDSQLKVAGVILNEPDRGAGFLSFAPRLMLNEADLAATGLVQPSSRVTYRMAVLSPAADPDAAARFLKEAGALIERQGWRGLRLENLETGRPEMRQTLDRASLFLRLVAMLAALLAAVAISLASRDFALRHLDDCAMLRVLGQSQSRIARLHVLEFAMAGLLASAVGVLGGLALHEVFVRLLAGLMSVSLPAPGWATAVGGLGLGLSLMLGFGLGPVLQLASVPPLRVIRRDLGGVRMASGLVLLAGLLGFAGLLALVAGDWKLGLGTAGGFMLALAVFALVAWLVLRILRRSVPQAGAPRWLALATRQLSARPVFAVVQVSALGVGLLALALLLLLRTDLINSWRAATPKEAPDRFVINIQPEQGEAFRRSLDSAGVKGYDWYPMIRGRLVAINGAEIKPEQYKEERTQRLVEREFNLSHSDTLPVHNQLAEGRWVADEQDGLSVEQGIARDLGLKLGDRLRFAVAGQPVEARITTIRKLDWSSMRVNFFVLFPRREMADLPRSYITAFRAPAQAKALDKQLARDFPNITAVDVRAQLDQVQQVLDQVASAVQVLFAFTLAVGLIVLLTAVSSTREARMREFALMRAMGAGSRLLGRVQSAELLGLGLLAGVLAGAAALLIGAVLAAKVFEFSWTLNPWLIPASGLAGALLAWLAGWWGLRGVLQKPVMQSLRLQDIT</sequence>
<dbReference type="InterPro" id="IPR025857">
    <property type="entry name" value="MacB_PCD"/>
</dbReference>
<evidence type="ECO:0000313" key="10">
    <source>
        <dbReference type="Proteomes" id="UP001462640"/>
    </source>
</evidence>
<evidence type="ECO:0000256" key="6">
    <source>
        <dbReference type="SAM" id="Phobius"/>
    </source>
</evidence>
<dbReference type="Proteomes" id="UP001462640">
    <property type="component" value="Unassembled WGS sequence"/>
</dbReference>
<organism evidence="9 10">
    <name type="scientific">Roseateles flavus</name>
    <dbReference type="NCBI Taxonomy" id="3149041"/>
    <lineage>
        <taxon>Bacteria</taxon>
        <taxon>Pseudomonadati</taxon>
        <taxon>Pseudomonadota</taxon>
        <taxon>Betaproteobacteria</taxon>
        <taxon>Burkholderiales</taxon>
        <taxon>Sphaerotilaceae</taxon>
        <taxon>Roseateles</taxon>
    </lineage>
</organism>
<feature type="domain" description="MacB-like periplasmic core" evidence="8">
    <location>
        <begin position="46"/>
        <end position="240"/>
    </location>
</feature>
<feature type="domain" description="ABC3 transporter permease C-terminal" evidence="7">
    <location>
        <begin position="283"/>
        <end position="400"/>
    </location>
</feature>